<dbReference type="InterPro" id="IPR000182">
    <property type="entry name" value="GNAT_dom"/>
</dbReference>
<dbReference type="Proteomes" id="UP000276982">
    <property type="component" value="Unassembled WGS sequence"/>
</dbReference>
<gene>
    <name evidence="4" type="ORF">EHW90_04755</name>
</gene>
<dbReference type="PANTHER" id="PTHR43072">
    <property type="entry name" value="N-ACETYLTRANSFERASE"/>
    <property type="match status" value="1"/>
</dbReference>
<dbReference type="Gene3D" id="3.40.630.30">
    <property type="match status" value="1"/>
</dbReference>
<dbReference type="RefSeq" id="WP_124951644.1">
    <property type="nucleotide sequence ID" value="NZ_RRCM01000001.1"/>
</dbReference>
<proteinExistence type="predicted"/>
<evidence type="ECO:0000256" key="2">
    <source>
        <dbReference type="ARBA" id="ARBA00023315"/>
    </source>
</evidence>
<accession>A0A3P3Q7C9</accession>
<dbReference type="GO" id="GO:0016747">
    <property type="term" value="F:acyltransferase activity, transferring groups other than amino-acyl groups"/>
    <property type="evidence" value="ECO:0007669"/>
    <property type="project" value="InterPro"/>
</dbReference>
<name>A0A3P3Q7C9_9FIRM</name>
<comment type="caution">
    <text evidence="4">The sequence shown here is derived from an EMBL/GenBank/DDBJ whole genome shotgun (WGS) entry which is preliminary data.</text>
</comment>
<organism evidence="4 5">
    <name type="scientific">Lachnoanaerobaculum orale</name>
    <dbReference type="NCBI Taxonomy" id="979627"/>
    <lineage>
        <taxon>Bacteria</taxon>
        <taxon>Bacillati</taxon>
        <taxon>Bacillota</taxon>
        <taxon>Clostridia</taxon>
        <taxon>Lachnospirales</taxon>
        <taxon>Lachnospiraceae</taxon>
        <taxon>Lachnoanaerobaculum</taxon>
    </lineage>
</organism>
<dbReference type="CDD" id="cd04301">
    <property type="entry name" value="NAT_SF"/>
    <property type="match status" value="1"/>
</dbReference>
<evidence type="ECO:0000256" key="1">
    <source>
        <dbReference type="ARBA" id="ARBA00022679"/>
    </source>
</evidence>
<evidence type="ECO:0000313" key="4">
    <source>
        <dbReference type="EMBL" id="RRJ16319.1"/>
    </source>
</evidence>
<dbReference type="EMBL" id="RRCM01000001">
    <property type="protein sequence ID" value="RRJ16319.1"/>
    <property type="molecule type" value="Genomic_DNA"/>
</dbReference>
<keyword evidence="1 4" id="KW-0808">Transferase</keyword>
<dbReference type="AlphaFoldDB" id="A0A3P3Q7C9"/>
<dbReference type="InterPro" id="IPR016181">
    <property type="entry name" value="Acyl_CoA_acyltransferase"/>
</dbReference>
<dbReference type="Pfam" id="PF13420">
    <property type="entry name" value="Acetyltransf_4"/>
    <property type="match status" value="1"/>
</dbReference>
<sequence length="191" mass="22247">MVDNVICIREASIYDTEKLLDIYSYYVEKTAISFETKVPCYEDFKGRVEKTLQNYPYFVAVEDKEILGYAYLSPFVGRSAYDLSAETTIYLKHGNSNKGIGKALYSKIEKAAKKQNITNLYSCIGYTDNEDEYLTNNSASFHEHMGYKLIGKFTNCGHKFGRWYHMVWMEKIIGEHKEIKEFLKYSDIKSF</sequence>
<keyword evidence="2" id="KW-0012">Acyltransferase</keyword>
<dbReference type="PROSITE" id="PS51186">
    <property type="entry name" value="GNAT"/>
    <property type="match status" value="1"/>
</dbReference>
<evidence type="ECO:0000259" key="3">
    <source>
        <dbReference type="PROSITE" id="PS51186"/>
    </source>
</evidence>
<keyword evidence="5" id="KW-1185">Reference proteome</keyword>
<evidence type="ECO:0000313" key="5">
    <source>
        <dbReference type="Proteomes" id="UP000276982"/>
    </source>
</evidence>
<dbReference type="PANTHER" id="PTHR43072:SF23">
    <property type="entry name" value="UPF0039 PROTEIN C11D3.02C"/>
    <property type="match status" value="1"/>
</dbReference>
<feature type="domain" description="N-acetyltransferase" evidence="3">
    <location>
        <begin position="6"/>
        <end position="174"/>
    </location>
</feature>
<protein>
    <submittedName>
        <fullName evidence="4">GNAT family N-acetyltransferase</fullName>
    </submittedName>
</protein>
<dbReference type="SUPFAM" id="SSF55729">
    <property type="entry name" value="Acyl-CoA N-acyltransferases (Nat)"/>
    <property type="match status" value="1"/>
</dbReference>
<reference evidence="4 5" key="1">
    <citation type="submission" date="2018-11" db="EMBL/GenBank/DDBJ databases">
        <title>Genome sequencing of Lachnoanaerobaculum orale DSM 24553T.</title>
        <authorList>
            <person name="Kook J.-K."/>
            <person name="Park S.-N."/>
            <person name="Lim Y.K."/>
        </authorList>
    </citation>
    <scope>NUCLEOTIDE SEQUENCE [LARGE SCALE GENOMIC DNA]</scope>
    <source>
        <strain evidence="4 5">DSM 24553</strain>
    </source>
</reference>